<protein>
    <submittedName>
        <fullName evidence="3">Uncharacterized protein</fullName>
    </submittedName>
</protein>
<dbReference type="GO" id="GO:0008202">
    <property type="term" value="P:steroid metabolic process"/>
    <property type="evidence" value="ECO:0007669"/>
    <property type="project" value="TreeGrafter"/>
</dbReference>
<dbReference type="PANTHER" id="PTHR43313">
    <property type="entry name" value="SHORT-CHAIN DEHYDROGENASE/REDUCTASE FAMILY 9C"/>
    <property type="match status" value="1"/>
</dbReference>
<dbReference type="EMBL" id="BPLQ01007013">
    <property type="protein sequence ID" value="GIY27038.1"/>
    <property type="molecule type" value="Genomic_DNA"/>
</dbReference>
<dbReference type="SUPFAM" id="SSF51735">
    <property type="entry name" value="NAD(P)-binding Rossmann-fold domains"/>
    <property type="match status" value="1"/>
</dbReference>
<name>A0AAV4RXG6_9ARAC</name>
<organism evidence="3 4">
    <name type="scientific">Caerostris darwini</name>
    <dbReference type="NCBI Taxonomy" id="1538125"/>
    <lineage>
        <taxon>Eukaryota</taxon>
        <taxon>Metazoa</taxon>
        <taxon>Ecdysozoa</taxon>
        <taxon>Arthropoda</taxon>
        <taxon>Chelicerata</taxon>
        <taxon>Arachnida</taxon>
        <taxon>Araneae</taxon>
        <taxon>Araneomorphae</taxon>
        <taxon>Entelegynae</taxon>
        <taxon>Araneoidea</taxon>
        <taxon>Araneidae</taxon>
        <taxon>Caerostris</taxon>
    </lineage>
</organism>
<dbReference type="PANTHER" id="PTHR43313:SF36">
    <property type="entry name" value="D-BETA-HYDROXYBUTYRATE DEHYDROGENASE, MITOCHONDRIAL"/>
    <property type="match status" value="1"/>
</dbReference>
<comment type="caution">
    <text evidence="3">The sequence shown here is derived from an EMBL/GenBank/DDBJ whole genome shotgun (WGS) entry which is preliminary data.</text>
</comment>
<accession>A0AAV4RXG6</accession>
<keyword evidence="1" id="KW-0560">Oxidoreductase</keyword>
<keyword evidence="2" id="KW-0812">Transmembrane</keyword>
<dbReference type="Gene3D" id="3.40.50.720">
    <property type="entry name" value="NAD(P)-binding Rossmann-like Domain"/>
    <property type="match status" value="1"/>
</dbReference>
<dbReference type="GO" id="GO:0016491">
    <property type="term" value="F:oxidoreductase activity"/>
    <property type="evidence" value="ECO:0007669"/>
    <property type="project" value="UniProtKB-KW"/>
</dbReference>
<dbReference type="InterPro" id="IPR002347">
    <property type="entry name" value="SDR_fam"/>
</dbReference>
<evidence type="ECO:0000313" key="3">
    <source>
        <dbReference type="EMBL" id="GIY27038.1"/>
    </source>
</evidence>
<dbReference type="Pfam" id="PF00106">
    <property type="entry name" value="adh_short"/>
    <property type="match status" value="1"/>
</dbReference>
<reference evidence="3 4" key="1">
    <citation type="submission" date="2021-06" db="EMBL/GenBank/DDBJ databases">
        <title>Caerostris darwini draft genome.</title>
        <authorList>
            <person name="Kono N."/>
            <person name="Arakawa K."/>
        </authorList>
    </citation>
    <scope>NUCLEOTIDE SEQUENCE [LARGE SCALE GENOMIC DNA]</scope>
</reference>
<dbReference type="InterPro" id="IPR020904">
    <property type="entry name" value="Sc_DH/Rdtase_CS"/>
</dbReference>
<sequence length="364" mass="41008">MSRIKVRPKLLLRAVNNTLRVYAASVILGFLLLVIIPSWIRWLWFFVVGVLFLVSILATFAEDWVPKSRVPINSKAVVISGCDSGFGHKLAQRLDDLGLHVFAGCLFPEGDGAKSLKKAASSKLQVIPMDVTSDESIDKALKCVSQKIKDNKLWAVICNAGINDGGELFWTNTDIIQRVIDINTFGVVRLTKAFLPLLCKSKGRVVTVCSAASLYTYPGMVPYCMSKQATKSFCDGLRLEMYQFGVKVVTVEPFMYKTAITNLEQTKRYVTKTWEQAPAEVKEFYAEDYIQRFHKAVAHLLTFTISDKPQQVVDILEEAVMALHPKYSYTPGTFYSRLSMWLVKRLPKQIADFFIADEFACKID</sequence>
<keyword evidence="2" id="KW-1133">Transmembrane helix</keyword>
<feature type="transmembrane region" description="Helical" evidence="2">
    <location>
        <begin position="21"/>
        <end position="40"/>
    </location>
</feature>
<dbReference type="InterPro" id="IPR036291">
    <property type="entry name" value="NAD(P)-bd_dom_sf"/>
</dbReference>
<keyword evidence="2" id="KW-0472">Membrane</keyword>
<evidence type="ECO:0000256" key="2">
    <source>
        <dbReference type="SAM" id="Phobius"/>
    </source>
</evidence>
<proteinExistence type="predicted"/>
<dbReference type="PROSITE" id="PS00061">
    <property type="entry name" value="ADH_SHORT"/>
    <property type="match status" value="1"/>
</dbReference>
<evidence type="ECO:0000313" key="4">
    <source>
        <dbReference type="Proteomes" id="UP001054837"/>
    </source>
</evidence>
<dbReference type="AlphaFoldDB" id="A0AAV4RXG6"/>
<gene>
    <name evidence="3" type="primary">BDH1</name>
    <name evidence="3" type="ORF">CDAR_504141</name>
</gene>
<evidence type="ECO:0000256" key="1">
    <source>
        <dbReference type="ARBA" id="ARBA00023002"/>
    </source>
</evidence>
<keyword evidence="4" id="KW-1185">Reference proteome</keyword>
<dbReference type="PRINTS" id="PR00081">
    <property type="entry name" value="GDHRDH"/>
</dbReference>
<dbReference type="Proteomes" id="UP001054837">
    <property type="component" value="Unassembled WGS sequence"/>
</dbReference>